<reference evidence="2" key="1">
    <citation type="submission" date="2022-03" db="EMBL/GenBank/DDBJ databases">
        <title>Genome Identification and Characterization of new species Bdellovibrio reynosense LBG001 sp. nov. from a Mexico soil sample.</title>
        <authorList>
            <person name="Camilli A."/>
            <person name="Ajao Y."/>
            <person name="Guo X."/>
        </authorList>
    </citation>
    <scope>NUCLEOTIDE SEQUENCE</scope>
    <source>
        <strain evidence="2">LBG001</strain>
    </source>
</reference>
<dbReference type="SUPFAM" id="SSF47336">
    <property type="entry name" value="ACP-like"/>
    <property type="match status" value="1"/>
</dbReference>
<dbReference type="Proteomes" id="UP000830116">
    <property type="component" value="Chromosome"/>
</dbReference>
<dbReference type="PROSITE" id="PS50075">
    <property type="entry name" value="CARRIER"/>
    <property type="match status" value="1"/>
</dbReference>
<dbReference type="Pfam" id="PF00550">
    <property type="entry name" value="PP-binding"/>
    <property type="match status" value="1"/>
</dbReference>
<organism evidence="2 3">
    <name type="scientific">Bdellovibrio reynosensis</name>
    <dbReference type="NCBI Taxonomy" id="2835041"/>
    <lineage>
        <taxon>Bacteria</taxon>
        <taxon>Pseudomonadati</taxon>
        <taxon>Bdellovibrionota</taxon>
        <taxon>Bdellovibrionia</taxon>
        <taxon>Bdellovibrionales</taxon>
        <taxon>Pseudobdellovibrionaceae</taxon>
        <taxon>Bdellovibrio</taxon>
    </lineage>
</organism>
<evidence type="ECO:0000259" key="1">
    <source>
        <dbReference type="PROSITE" id="PS50075"/>
    </source>
</evidence>
<protein>
    <submittedName>
        <fullName evidence="2">Acyl carrier protein</fullName>
    </submittedName>
</protein>
<keyword evidence="3" id="KW-1185">Reference proteome</keyword>
<dbReference type="InterPro" id="IPR036736">
    <property type="entry name" value="ACP-like_sf"/>
</dbReference>
<dbReference type="InterPro" id="IPR009081">
    <property type="entry name" value="PP-bd_ACP"/>
</dbReference>
<proteinExistence type="predicted"/>
<dbReference type="Gene3D" id="1.10.1200.10">
    <property type="entry name" value="ACP-like"/>
    <property type="match status" value="1"/>
</dbReference>
<evidence type="ECO:0000313" key="3">
    <source>
        <dbReference type="Proteomes" id="UP000830116"/>
    </source>
</evidence>
<feature type="domain" description="Carrier" evidence="1">
    <location>
        <begin position="1"/>
        <end position="79"/>
    </location>
</feature>
<sequence length="82" mass="9691">MSDIKITLFHFIMERMANEGQNIDENTSLFKDHLLDSLAFTELILMIEKKWSIQVEPFEMVFDNFDTVENLEQYISEKINGT</sequence>
<name>A0ABY4CB92_9BACT</name>
<gene>
    <name evidence="2" type="ORF">MNR06_04680</name>
</gene>
<evidence type="ECO:0000313" key="2">
    <source>
        <dbReference type="EMBL" id="UOF02243.1"/>
    </source>
</evidence>
<dbReference type="EMBL" id="CP093442">
    <property type="protein sequence ID" value="UOF02243.1"/>
    <property type="molecule type" value="Genomic_DNA"/>
</dbReference>
<accession>A0ABY4CB92</accession>
<dbReference type="RefSeq" id="WP_243539221.1">
    <property type="nucleotide sequence ID" value="NZ_CP093442.1"/>
</dbReference>